<keyword evidence="1" id="KW-0472">Membrane</keyword>
<evidence type="ECO:0000313" key="2">
    <source>
        <dbReference type="EMBL" id="WMW22795.1"/>
    </source>
</evidence>
<keyword evidence="1" id="KW-1133">Transmembrane helix</keyword>
<evidence type="ECO:0000313" key="3">
    <source>
        <dbReference type="Proteomes" id="UP001183006"/>
    </source>
</evidence>
<keyword evidence="1" id="KW-0812">Transmembrane</keyword>
<gene>
    <name evidence="2" type="ORF">RE476_02935</name>
</gene>
<reference evidence="2" key="1">
    <citation type="submission" date="2023-08" db="EMBL/GenBank/DDBJ databases">
        <title>Methanolobus mangrovi sp. nov. and Methanolobus sediminis sp. nov, two novel methylotrophic methanogens isolated from mangrove sediments in China.</title>
        <authorList>
            <person name="Zhou J."/>
        </authorList>
    </citation>
    <scope>NUCLEOTIDE SEQUENCE</scope>
    <source>
        <strain evidence="2">FTZ2</strain>
    </source>
</reference>
<dbReference type="AlphaFoldDB" id="A0AA51UGN7"/>
<keyword evidence="3" id="KW-1185">Reference proteome</keyword>
<feature type="transmembrane region" description="Helical" evidence="1">
    <location>
        <begin position="7"/>
        <end position="25"/>
    </location>
</feature>
<dbReference type="Proteomes" id="UP001183006">
    <property type="component" value="Chromosome"/>
</dbReference>
<dbReference type="KEGG" id="mmav:RE476_02935"/>
<protein>
    <submittedName>
        <fullName evidence="2">Uncharacterized protein</fullName>
    </submittedName>
</protein>
<sequence length="145" mass="15949">MEKSHSYVLMIIVIAFLISLSTNMWSCGPVQIEGLFLVDGSSSIGSSDANDSNNIFSYSFTLYNSGSNDIYITTIEPVLSQSPYIVSSQDSLRQEINKLVVSGSYVIVEGTIELTGNVSKEEIMNLEPIVHVNVSSTETIPYFNY</sequence>
<dbReference type="EMBL" id="CP133594">
    <property type="protein sequence ID" value="WMW22795.1"/>
    <property type="molecule type" value="Genomic_DNA"/>
</dbReference>
<organism evidence="2 3">
    <name type="scientific">Methanolobus mangrovi</name>
    <dbReference type="NCBI Taxonomy" id="3072977"/>
    <lineage>
        <taxon>Archaea</taxon>
        <taxon>Methanobacteriati</taxon>
        <taxon>Methanobacteriota</taxon>
        <taxon>Stenosarchaea group</taxon>
        <taxon>Methanomicrobia</taxon>
        <taxon>Methanosarcinales</taxon>
        <taxon>Methanosarcinaceae</taxon>
        <taxon>Methanolobus</taxon>
    </lineage>
</organism>
<proteinExistence type="predicted"/>
<name>A0AA51UGN7_9EURY</name>
<accession>A0AA51UGN7</accession>
<evidence type="ECO:0000256" key="1">
    <source>
        <dbReference type="SAM" id="Phobius"/>
    </source>
</evidence>
<dbReference type="GeneID" id="84229062"/>
<dbReference type="RefSeq" id="WP_309308909.1">
    <property type="nucleotide sequence ID" value="NZ_CP133594.1"/>
</dbReference>